<keyword evidence="6 11" id="KW-0472">Membrane</keyword>
<name>A0A6J2W8D6_CHACN</name>
<evidence type="ECO:0000256" key="3">
    <source>
        <dbReference type="ARBA" id="ARBA00022553"/>
    </source>
</evidence>
<dbReference type="PANTHER" id="PTHR18843:SF7">
    <property type="entry name" value="LAMINA-ASSOCIATED POLYPEPTIDE 1B ISOFORM 1-RELATED"/>
    <property type="match status" value="1"/>
</dbReference>
<evidence type="ECO:0000256" key="6">
    <source>
        <dbReference type="ARBA" id="ARBA00023136"/>
    </source>
</evidence>
<keyword evidence="13" id="KW-1185">Reference proteome</keyword>
<evidence type="ECO:0000313" key="14">
    <source>
        <dbReference type="RefSeq" id="XP_030640523.1"/>
    </source>
</evidence>
<dbReference type="InterPro" id="IPR038599">
    <property type="entry name" value="LAP1C-like_C_sf"/>
</dbReference>
<dbReference type="InterPro" id="IPR008662">
    <property type="entry name" value="TOIP1/2"/>
</dbReference>
<gene>
    <name evidence="14" type="primary">LOC115820942</name>
</gene>
<evidence type="ECO:0000256" key="1">
    <source>
        <dbReference type="ARBA" id="ARBA00004259"/>
    </source>
</evidence>
<evidence type="ECO:0000256" key="9">
    <source>
        <dbReference type="ARBA" id="ARBA00037847"/>
    </source>
</evidence>
<proteinExistence type="inferred from homology"/>
<keyword evidence="7" id="KW-0325">Glycoprotein</keyword>
<evidence type="ECO:0000256" key="5">
    <source>
        <dbReference type="ARBA" id="ARBA00022989"/>
    </source>
</evidence>
<evidence type="ECO:0000256" key="11">
    <source>
        <dbReference type="SAM" id="Phobius"/>
    </source>
</evidence>
<dbReference type="GO" id="GO:0061024">
    <property type="term" value="P:membrane organization"/>
    <property type="evidence" value="ECO:0007669"/>
    <property type="project" value="TreeGrafter"/>
</dbReference>
<comment type="similarity">
    <text evidence="2">Belongs to the TOR1AIP family.</text>
</comment>
<feature type="compositionally biased region" description="Basic and acidic residues" evidence="10">
    <location>
        <begin position="139"/>
        <end position="159"/>
    </location>
</feature>
<feature type="compositionally biased region" description="Acidic residues" evidence="10">
    <location>
        <begin position="79"/>
        <end position="98"/>
    </location>
</feature>
<dbReference type="Proteomes" id="UP000504632">
    <property type="component" value="Chromosome 9"/>
</dbReference>
<evidence type="ECO:0000313" key="13">
    <source>
        <dbReference type="Proteomes" id="UP000504632"/>
    </source>
</evidence>
<reference evidence="14" key="1">
    <citation type="submission" date="2025-08" db="UniProtKB">
        <authorList>
            <consortium name="RefSeq"/>
        </authorList>
    </citation>
    <scope>IDENTIFICATION</scope>
</reference>
<dbReference type="GO" id="GO:0005635">
    <property type="term" value="C:nuclear envelope"/>
    <property type="evidence" value="ECO:0007669"/>
    <property type="project" value="UniProtKB-SubCell"/>
</dbReference>
<accession>A0A6J2W8D6</accession>
<sequence>MSESRRMPTRQSARLATFIDLKPRPPIKRKRKVDSASVTATNGIKDQEDAPSDSEASPEKVSKLEDGESGDTVKKTEEMDVDEGSDEDQDMSSEEEHEEPVPHTRCPSVKLHSGAVNTPRSLIVKSEETEEIQMLLKRDRTTQRTAMDNKESKPKKEYFKGSSESYNSHVSSHPPSLPVRSSIHGYHQKMREESKVHFPRDKLLTGGQTTWQNNVMHRNKQQSRQQREQVAQKRPEVKKAAPTPSSTGCLWKLLVLLKWAVFLLVSLVLVVLGYPTFKELSVLTRAALARAVPAPKSTNAGEVFEARLQALELRFPSQHAELWRRSKIHLNQHLKNDHPTEPVSLILTSGRAAEKTVGCLARGLASAYSAARNASTFNLDGASMAGQDSDQVKLDIDTELRKAFDGSSPAAVIHRFEEIPPGATLIFYRYCDHENAAYKNVFLAFTVLLGTDTLGPGHSLSEVEQMVQEHIKDKFIPSDSPTTFNQMDIDKLSGLWSRISHLVLPVAAEEPIEQQGCPDL</sequence>
<feature type="compositionally biased region" description="Basic and acidic residues" evidence="10">
    <location>
        <begin position="57"/>
        <end position="78"/>
    </location>
</feature>
<feature type="compositionally biased region" description="Low complexity" evidence="10">
    <location>
        <begin position="162"/>
        <end position="180"/>
    </location>
</feature>
<dbReference type="GO" id="GO:0016020">
    <property type="term" value="C:membrane"/>
    <property type="evidence" value="ECO:0007669"/>
    <property type="project" value="TreeGrafter"/>
</dbReference>
<keyword evidence="3" id="KW-0597">Phosphoprotein</keyword>
<feature type="region of interest" description="Disordered" evidence="10">
    <location>
        <begin position="1"/>
        <end position="113"/>
    </location>
</feature>
<feature type="domain" description="Torsin-1A-interacting protein 1/2 AAA+ activator" evidence="12">
    <location>
        <begin position="297"/>
        <end position="517"/>
    </location>
</feature>
<feature type="region of interest" description="Disordered" evidence="10">
    <location>
        <begin position="139"/>
        <end position="180"/>
    </location>
</feature>
<dbReference type="InterPro" id="IPR046753">
    <property type="entry name" value="TOIP1/2_C"/>
</dbReference>
<keyword evidence="4 11" id="KW-0812">Transmembrane</keyword>
<comment type="subcellular location">
    <subcellularLocation>
        <location evidence="9">Endomembrane system</location>
        <topology evidence="9">Single-pass membrane protein</topology>
    </subcellularLocation>
    <subcellularLocation>
        <location evidence="1">Nucleus envelope</location>
    </subcellularLocation>
</comment>
<dbReference type="OrthoDB" id="6258998at2759"/>
<dbReference type="Gene3D" id="3.40.50.12190">
    <property type="match status" value="1"/>
</dbReference>
<evidence type="ECO:0000256" key="10">
    <source>
        <dbReference type="SAM" id="MobiDB-lite"/>
    </source>
</evidence>
<dbReference type="InParanoid" id="A0A6J2W8D6"/>
<evidence type="ECO:0000259" key="12">
    <source>
        <dbReference type="Pfam" id="PF05609"/>
    </source>
</evidence>
<evidence type="ECO:0000256" key="2">
    <source>
        <dbReference type="ARBA" id="ARBA00007860"/>
    </source>
</evidence>
<feature type="transmembrane region" description="Helical" evidence="11">
    <location>
        <begin position="253"/>
        <end position="274"/>
    </location>
</feature>
<organism evidence="13 14">
    <name type="scientific">Chanos chanos</name>
    <name type="common">Milkfish</name>
    <name type="synonym">Mugil chanos</name>
    <dbReference type="NCBI Taxonomy" id="29144"/>
    <lineage>
        <taxon>Eukaryota</taxon>
        <taxon>Metazoa</taxon>
        <taxon>Chordata</taxon>
        <taxon>Craniata</taxon>
        <taxon>Vertebrata</taxon>
        <taxon>Euteleostomi</taxon>
        <taxon>Actinopterygii</taxon>
        <taxon>Neopterygii</taxon>
        <taxon>Teleostei</taxon>
        <taxon>Ostariophysi</taxon>
        <taxon>Gonorynchiformes</taxon>
        <taxon>Chanidae</taxon>
        <taxon>Chanos</taxon>
    </lineage>
</organism>
<evidence type="ECO:0000256" key="4">
    <source>
        <dbReference type="ARBA" id="ARBA00022692"/>
    </source>
</evidence>
<dbReference type="FunCoup" id="A0A6J2W8D6">
    <property type="interactions" value="1"/>
</dbReference>
<dbReference type="AlphaFoldDB" id="A0A6J2W8D6"/>
<dbReference type="Pfam" id="PF05609">
    <property type="entry name" value="LAP1_C"/>
    <property type="match status" value="1"/>
</dbReference>
<feature type="region of interest" description="Disordered" evidence="10">
    <location>
        <begin position="217"/>
        <end position="244"/>
    </location>
</feature>
<dbReference type="RefSeq" id="XP_030640523.1">
    <property type="nucleotide sequence ID" value="XM_030784663.1"/>
</dbReference>
<dbReference type="GO" id="GO:0001671">
    <property type="term" value="F:ATPase activator activity"/>
    <property type="evidence" value="ECO:0007669"/>
    <property type="project" value="InterPro"/>
</dbReference>
<dbReference type="PANTHER" id="PTHR18843">
    <property type="entry name" value="TORSIN-1A-INTERACTING PROTEIN"/>
    <property type="match status" value="1"/>
</dbReference>
<feature type="compositionally biased region" description="Basic and acidic residues" evidence="10">
    <location>
        <begin position="225"/>
        <end position="239"/>
    </location>
</feature>
<evidence type="ECO:0000256" key="8">
    <source>
        <dbReference type="ARBA" id="ARBA00023242"/>
    </source>
</evidence>
<keyword evidence="8" id="KW-0539">Nucleus</keyword>
<keyword evidence="5 11" id="KW-1133">Transmembrane helix</keyword>
<dbReference type="GeneID" id="115820942"/>
<evidence type="ECO:0000256" key="7">
    <source>
        <dbReference type="ARBA" id="ARBA00023180"/>
    </source>
</evidence>
<protein>
    <submittedName>
        <fullName evidence="14">Torsin-1A-interacting protein 2</fullName>
    </submittedName>
</protein>